<dbReference type="RefSeq" id="WP_003356622.1">
    <property type="nucleotide sequence ID" value="NZ_AP025140.1"/>
</dbReference>
<reference evidence="5" key="3">
    <citation type="submission" date="2021-02" db="EMBL/GenBank/DDBJ databases">
        <authorList>
            <person name="Dover N."/>
            <person name="Barash J.R."/>
            <person name="Bell J.M."/>
            <person name="Sylvester M.D."/>
            <person name="Arnon S."/>
        </authorList>
    </citation>
    <scope>NUCLEOTIDE SEQUENCE</scope>
    <source>
        <strain evidence="5">IBCA10-7060</strain>
    </source>
</reference>
<feature type="domain" description="SHSP" evidence="3">
    <location>
        <begin position="33"/>
        <end position="146"/>
    </location>
</feature>
<dbReference type="EMBL" id="CP069280">
    <property type="protein sequence ID" value="QRI54419.1"/>
    <property type="molecule type" value="Genomic_DNA"/>
</dbReference>
<dbReference type="Pfam" id="PF00011">
    <property type="entry name" value="HSP20"/>
    <property type="match status" value="1"/>
</dbReference>
<evidence type="ECO:0000256" key="1">
    <source>
        <dbReference type="PROSITE-ProRule" id="PRU00285"/>
    </source>
</evidence>
<dbReference type="InterPro" id="IPR031107">
    <property type="entry name" value="Small_HSP"/>
</dbReference>
<dbReference type="PROSITE" id="PS01031">
    <property type="entry name" value="SHSP"/>
    <property type="match status" value="1"/>
</dbReference>
<dbReference type="AlphaFoldDB" id="A0A0A2HFD5"/>
<dbReference type="CDD" id="cd06471">
    <property type="entry name" value="ACD_LpsHSP_like"/>
    <property type="match status" value="1"/>
</dbReference>
<evidence type="ECO:0000313" key="7">
    <source>
        <dbReference type="Proteomes" id="UP000663464"/>
    </source>
</evidence>
<protein>
    <submittedName>
        <fullName evidence="4">Hsp20/alpha crystallin family protein</fullName>
    </submittedName>
</protein>
<dbReference type="Proteomes" id="UP000663464">
    <property type="component" value="Chromosome"/>
</dbReference>
<dbReference type="Proteomes" id="UP000473887">
    <property type="component" value="Unassembled WGS sequence"/>
</dbReference>
<evidence type="ECO:0000313" key="4">
    <source>
        <dbReference type="EMBL" id="NEZ91703.1"/>
    </source>
</evidence>
<comment type="similarity">
    <text evidence="1 2">Belongs to the small heat shock protein (HSP20) family.</text>
</comment>
<dbReference type="EMBL" id="SGKC01000010">
    <property type="protein sequence ID" value="NEZ91703.1"/>
    <property type="molecule type" value="Genomic_DNA"/>
</dbReference>
<reference evidence="4 6" key="2">
    <citation type="submission" date="2019-02" db="EMBL/GenBank/DDBJ databases">
        <title>Genome sequencing of Clostridium botulinum clinical isolates.</title>
        <authorList>
            <person name="Brunt J."/>
            <person name="Van Vliet A.H.M."/>
            <person name="Stringer S.C."/>
            <person name="Grant K.A."/>
            <person name="Carter A.C."/>
            <person name="Peck M.W."/>
        </authorList>
    </citation>
    <scope>NUCLEOTIDE SEQUENCE [LARGE SCALE GENOMIC DNA]</scope>
    <source>
        <strain evidence="4 6">H142660711</strain>
    </source>
</reference>
<evidence type="ECO:0000313" key="6">
    <source>
        <dbReference type="Proteomes" id="UP000473887"/>
    </source>
</evidence>
<evidence type="ECO:0000259" key="3">
    <source>
        <dbReference type="PROSITE" id="PS01031"/>
    </source>
</evidence>
<sequence>MFEMMPFRKNDLARHDDFFSPFLRNFFNDDFFTEMSNAHKNFNVDLKETDENYLIEADLPGTKKEDISIDFHNNYLVINAKRQESVENKKENYVRRERHYGEFKRSFYIDDADENKIDASFNNGVLKITIPKTNQDNNKRKKIEIH</sequence>
<dbReference type="Gene3D" id="2.60.40.790">
    <property type="match status" value="1"/>
</dbReference>
<evidence type="ECO:0000256" key="2">
    <source>
        <dbReference type="RuleBase" id="RU003616"/>
    </source>
</evidence>
<dbReference type="NCBIfam" id="NF042420">
    <property type="entry name" value="Hsp18_Clos"/>
    <property type="match status" value="1"/>
</dbReference>
<dbReference type="InterPro" id="IPR053570">
    <property type="entry name" value="sHSP/HSP20"/>
</dbReference>
<proteinExistence type="inferred from homology"/>
<dbReference type="PANTHER" id="PTHR11527">
    <property type="entry name" value="HEAT-SHOCK PROTEIN 20 FAMILY MEMBER"/>
    <property type="match status" value="1"/>
</dbReference>
<accession>A0A0A2HFD5</accession>
<evidence type="ECO:0000313" key="5">
    <source>
        <dbReference type="EMBL" id="QRI54419.1"/>
    </source>
</evidence>
<dbReference type="InterPro" id="IPR002068">
    <property type="entry name" value="A-crystallin/Hsp20_dom"/>
</dbReference>
<dbReference type="InterPro" id="IPR008978">
    <property type="entry name" value="HSP20-like_chaperone"/>
</dbReference>
<dbReference type="SUPFAM" id="SSF49764">
    <property type="entry name" value="HSP20-like chaperones"/>
    <property type="match status" value="1"/>
</dbReference>
<name>A0A0A2HFD5_CLOBO</name>
<reference evidence="5 7" key="1">
    <citation type="journal article" date="2014" name="J. Infect. Dis.">
        <title>Molecular characterization of a novel botulinum neurotoxin type H gene.</title>
        <authorList>
            <person name="Dover N."/>
            <person name="Barash J.R."/>
            <person name="Hill K.K."/>
            <person name="Xie G."/>
            <person name="Arnon S.S."/>
        </authorList>
    </citation>
    <scope>NUCLEOTIDE SEQUENCE [LARGE SCALE GENOMIC DNA]</scope>
    <source>
        <strain evidence="5 7">IBCA10-7060</strain>
    </source>
</reference>
<gene>
    <name evidence="4" type="ORF">EXM69_07040</name>
    <name evidence="5" type="ORF">JQS73_04720</name>
</gene>
<organism evidence="4 6">
    <name type="scientific">Clostridium botulinum</name>
    <dbReference type="NCBI Taxonomy" id="1491"/>
    <lineage>
        <taxon>Bacteria</taxon>
        <taxon>Bacillati</taxon>
        <taxon>Bacillota</taxon>
        <taxon>Clostridia</taxon>
        <taxon>Eubacteriales</taxon>
        <taxon>Clostridiaceae</taxon>
        <taxon>Clostridium</taxon>
    </lineage>
</organism>